<sequence>MEPPSKEIKFVDEVKGVPNKNSVSFALNLVSYGDLPILHKQKERWGHVNLRMDSDEGARPIESCSAGGPILEPFEGLEFRSEEAAKVFYDDYARRVGFVMHVMSCRRSEIDGKILACRLVCNKEGHCLSTQVTSGSVRKQRESTREGCKAMILVKSDKDGKWVVTKFVKDHNHPLVTAPREVRPAMVRLPEFFLNPLGAAFVCYTYYFWGFNCIYTSANDEKDKKIQELTTEIRGKKRLSALYQDQLTAFMKEVEEHSNQLSKKVQKVVNNLKEFEPLEKELSQHR</sequence>
<name>A0A834LRG9_RHOSS</name>
<feature type="transmembrane region" description="Helical" evidence="2">
    <location>
        <begin position="192"/>
        <end position="209"/>
    </location>
</feature>
<evidence type="ECO:0000259" key="3">
    <source>
        <dbReference type="Pfam" id="PF03101"/>
    </source>
</evidence>
<keyword evidence="5" id="KW-1185">Reference proteome</keyword>
<keyword evidence="2" id="KW-0472">Membrane</keyword>
<dbReference type="OrthoDB" id="1880485at2759"/>
<evidence type="ECO:0000256" key="2">
    <source>
        <dbReference type="SAM" id="Phobius"/>
    </source>
</evidence>
<comment type="caution">
    <text evidence="4">The sequence shown here is derived from an EMBL/GenBank/DDBJ whole genome shotgun (WGS) entry which is preliminary data.</text>
</comment>
<accession>A0A834LRG9</accession>
<proteinExistence type="predicted"/>
<dbReference type="Pfam" id="PF03101">
    <property type="entry name" value="FAR1"/>
    <property type="match status" value="1"/>
</dbReference>
<keyword evidence="1" id="KW-0175">Coiled coil</keyword>
<dbReference type="Proteomes" id="UP000626092">
    <property type="component" value="Unassembled WGS sequence"/>
</dbReference>
<gene>
    <name evidence="4" type="ORF">RHSIM_Rhsim02G0078000</name>
</gene>
<keyword evidence="2" id="KW-0812">Transmembrane</keyword>
<keyword evidence="2" id="KW-1133">Transmembrane helix</keyword>
<feature type="domain" description="FAR1" evidence="3">
    <location>
        <begin position="88"/>
        <end position="176"/>
    </location>
</feature>
<dbReference type="EMBL" id="WJXA01000002">
    <property type="protein sequence ID" value="KAF7149650.1"/>
    <property type="molecule type" value="Genomic_DNA"/>
</dbReference>
<reference evidence="4" key="1">
    <citation type="submission" date="2019-11" db="EMBL/GenBank/DDBJ databases">
        <authorList>
            <person name="Liu Y."/>
            <person name="Hou J."/>
            <person name="Li T.-Q."/>
            <person name="Guan C.-H."/>
            <person name="Wu X."/>
            <person name="Wu H.-Z."/>
            <person name="Ling F."/>
            <person name="Zhang R."/>
            <person name="Shi X.-G."/>
            <person name="Ren J.-P."/>
            <person name="Chen E.-F."/>
            <person name="Sun J.-M."/>
        </authorList>
    </citation>
    <scope>NUCLEOTIDE SEQUENCE</scope>
    <source>
        <strain evidence="4">Adult_tree_wgs_1</strain>
        <tissue evidence="4">Leaves</tissue>
    </source>
</reference>
<feature type="coiled-coil region" evidence="1">
    <location>
        <begin position="219"/>
        <end position="271"/>
    </location>
</feature>
<evidence type="ECO:0000256" key="1">
    <source>
        <dbReference type="SAM" id="Coils"/>
    </source>
</evidence>
<dbReference type="AlphaFoldDB" id="A0A834LRG9"/>
<dbReference type="PANTHER" id="PTHR46328">
    <property type="entry name" value="FAR-RED IMPAIRED RESPONSIVE (FAR1) FAMILY PROTEIN-RELATED"/>
    <property type="match status" value="1"/>
</dbReference>
<dbReference type="InterPro" id="IPR004330">
    <property type="entry name" value="FAR1_DNA_bnd_dom"/>
</dbReference>
<organism evidence="4 5">
    <name type="scientific">Rhododendron simsii</name>
    <name type="common">Sims's rhododendron</name>
    <dbReference type="NCBI Taxonomy" id="118357"/>
    <lineage>
        <taxon>Eukaryota</taxon>
        <taxon>Viridiplantae</taxon>
        <taxon>Streptophyta</taxon>
        <taxon>Embryophyta</taxon>
        <taxon>Tracheophyta</taxon>
        <taxon>Spermatophyta</taxon>
        <taxon>Magnoliopsida</taxon>
        <taxon>eudicotyledons</taxon>
        <taxon>Gunneridae</taxon>
        <taxon>Pentapetalae</taxon>
        <taxon>asterids</taxon>
        <taxon>Ericales</taxon>
        <taxon>Ericaceae</taxon>
        <taxon>Ericoideae</taxon>
        <taxon>Rhodoreae</taxon>
        <taxon>Rhododendron</taxon>
    </lineage>
</organism>
<evidence type="ECO:0000313" key="4">
    <source>
        <dbReference type="EMBL" id="KAF7149650.1"/>
    </source>
</evidence>
<dbReference type="PANTHER" id="PTHR46328:SF17">
    <property type="entry name" value="FAR-RED IMPAIRED RESPONSIVE (FAR1) FAMILY PROTEIN"/>
    <property type="match status" value="1"/>
</dbReference>
<protein>
    <recommendedName>
        <fullName evidence="3">FAR1 domain-containing protein</fullName>
    </recommendedName>
</protein>
<evidence type="ECO:0000313" key="5">
    <source>
        <dbReference type="Proteomes" id="UP000626092"/>
    </source>
</evidence>